<evidence type="ECO:0000256" key="1">
    <source>
        <dbReference type="ARBA" id="ARBA00002286"/>
    </source>
</evidence>
<dbReference type="GO" id="GO:0006313">
    <property type="term" value="P:DNA transposition"/>
    <property type="evidence" value="ECO:0007669"/>
    <property type="project" value="InterPro"/>
</dbReference>
<evidence type="ECO:0000256" key="5">
    <source>
        <dbReference type="ARBA" id="ARBA00023172"/>
    </source>
</evidence>
<keyword evidence="4" id="KW-0238">DNA-binding</keyword>
<accession>A0A9X6KDX9</accession>
<evidence type="ECO:0000256" key="4">
    <source>
        <dbReference type="ARBA" id="ARBA00023125"/>
    </source>
</evidence>
<comment type="function">
    <text evidence="1">Involved in the transposition of the insertion sequence.</text>
</comment>
<gene>
    <name evidence="7" type="ORF">BK774_11620</name>
</gene>
<sequence>MSVSVSDELQLFAQEIQSFLSPNTLRDLARDVGFVQRTSKYQAKDLVALCIWMSQNIATTSLAQLSSCLESSTEVLISPEGLNQRFNTSAVQFLQHILTNLLNKKLTSSMPLSSPYTSVFKRIRILDSTAFQLPDIFSTIYPGAGGCSHTAGMKIQLEYDLLSGQFLHIHTGPGKQHDRTYGSLCVPTVTPNDLCIRDLGYFHLKDLQHIQDKKAYYISRIKSNTRIYQKNLTPDYFQDGRIKKGTEYIQIDMEVLMNSLQPGQTYEISDAYIGKDKKLFTRVIIYRLTEKQLRERKKKQVYTEKKKGITYSEKSKRLTGMNIYVTNTPLEWVPMEQIHDFYSLRWQIEIIFKTWKSLFQIHDWHNIKRERLECHIYGKLIAIFLCSSTMFKMRQLILRKKKRELSEYKAIGMIQDHLYILYQAIQQNTREITKILIRLFHLLQKNGRKSHKYEKKTVFDIMGVVYEYSGLRKQKKIA</sequence>
<keyword evidence="5" id="KW-0233">DNA recombination</keyword>
<reference evidence="7 8" key="1">
    <citation type="submission" date="2016-10" db="EMBL/GenBank/DDBJ databases">
        <title>Comparative genomics of Bacillus thuringiensis reveals a path to pathogens against multiple invertebrate hosts.</title>
        <authorList>
            <person name="Zheng J."/>
            <person name="Gao Q."/>
            <person name="Liu H."/>
            <person name="Peng D."/>
            <person name="Ruan L."/>
            <person name="Sun M."/>
        </authorList>
    </citation>
    <scope>NUCLEOTIDE SEQUENCE [LARGE SCALE GENOMIC DNA]</scope>
    <source>
        <strain evidence="7">HD5</strain>
    </source>
</reference>
<name>A0A9X6KDX9_BACTU</name>
<dbReference type="NCBIfam" id="NF033592">
    <property type="entry name" value="transpos_IS4_1"/>
    <property type="match status" value="1"/>
</dbReference>
<dbReference type="RefSeq" id="WP_053512731.1">
    <property type="nucleotide sequence ID" value="NZ_LDEU01000060.1"/>
</dbReference>
<dbReference type="EMBL" id="NFEM01000062">
    <property type="protein sequence ID" value="OUA03536.1"/>
    <property type="molecule type" value="Genomic_DNA"/>
</dbReference>
<dbReference type="InterPro" id="IPR047952">
    <property type="entry name" value="Transpos_IS4"/>
</dbReference>
<evidence type="ECO:0000313" key="7">
    <source>
        <dbReference type="EMBL" id="OUA03536.1"/>
    </source>
</evidence>
<dbReference type="GO" id="GO:0003677">
    <property type="term" value="F:DNA binding"/>
    <property type="evidence" value="ECO:0007669"/>
    <property type="project" value="UniProtKB-KW"/>
</dbReference>
<dbReference type="SUPFAM" id="SSF53098">
    <property type="entry name" value="Ribonuclease H-like"/>
    <property type="match status" value="1"/>
</dbReference>
<keyword evidence="3" id="KW-0815">Transposition</keyword>
<dbReference type="InterPro" id="IPR012337">
    <property type="entry name" value="RNaseH-like_sf"/>
</dbReference>
<organism evidence="7 8">
    <name type="scientific">Bacillus thuringiensis</name>
    <dbReference type="NCBI Taxonomy" id="1428"/>
    <lineage>
        <taxon>Bacteria</taxon>
        <taxon>Bacillati</taxon>
        <taxon>Bacillota</taxon>
        <taxon>Bacilli</taxon>
        <taxon>Bacillales</taxon>
        <taxon>Bacillaceae</taxon>
        <taxon>Bacillus</taxon>
        <taxon>Bacillus cereus group</taxon>
    </lineage>
</organism>
<dbReference type="InterPro" id="IPR002559">
    <property type="entry name" value="Transposase_11"/>
</dbReference>
<comment type="similarity">
    <text evidence="2">Belongs to the transposase 11 family.</text>
</comment>
<comment type="caution">
    <text evidence="7">The sequence shown here is derived from an EMBL/GenBank/DDBJ whole genome shotgun (WGS) entry which is preliminary data.</text>
</comment>
<evidence type="ECO:0000256" key="3">
    <source>
        <dbReference type="ARBA" id="ARBA00022578"/>
    </source>
</evidence>
<dbReference type="Pfam" id="PF01609">
    <property type="entry name" value="DDE_Tnp_1"/>
    <property type="match status" value="1"/>
</dbReference>
<dbReference type="PANTHER" id="PTHR33258:SF1">
    <property type="entry name" value="TRANSPOSASE INSL FOR INSERTION SEQUENCE ELEMENT IS186A-RELATED"/>
    <property type="match status" value="1"/>
</dbReference>
<evidence type="ECO:0000256" key="2">
    <source>
        <dbReference type="ARBA" id="ARBA00010075"/>
    </source>
</evidence>
<dbReference type="AlphaFoldDB" id="A0A9X6KDX9"/>
<evidence type="ECO:0000313" key="8">
    <source>
        <dbReference type="Proteomes" id="UP000194551"/>
    </source>
</evidence>
<evidence type="ECO:0000259" key="6">
    <source>
        <dbReference type="Pfam" id="PF01609"/>
    </source>
</evidence>
<feature type="domain" description="Transposase IS4-like" evidence="6">
    <location>
        <begin position="120"/>
        <end position="385"/>
    </location>
</feature>
<dbReference type="GO" id="GO:0004803">
    <property type="term" value="F:transposase activity"/>
    <property type="evidence" value="ECO:0007669"/>
    <property type="project" value="InterPro"/>
</dbReference>
<dbReference type="PANTHER" id="PTHR33258">
    <property type="entry name" value="TRANSPOSASE INSL FOR INSERTION SEQUENCE ELEMENT IS186A-RELATED"/>
    <property type="match status" value="1"/>
</dbReference>
<protein>
    <submittedName>
        <fullName evidence="7">IS4 family transposase</fullName>
    </submittedName>
</protein>
<proteinExistence type="inferred from homology"/>
<dbReference type="Proteomes" id="UP000194551">
    <property type="component" value="Unassembled WGS sequence"/>
</dbReference>